<organism evidence="2 3">
    <name type="scientific">Myxococcus landrumensis</name>
    <dbReference type="NCBI Taxonomy" id="2813577"/>
    <lineage>
        <taxon>Bacteria</taxon>
        <taxon>Pseudomonadati</taxon>
        <taxon>Myxococcota</taxon>
        <taxon>Myxococcia</taxon>
        <taxon>Myxococcales</taxon>
        <taxon>Cystobacterineae</taxon>
        <taxon>Myxococcaceae</taxon>
        <taxon>Myxococcus</taxon>
    </lineage>
</organism>
<dbReference type="NCBIfam" id="TIGR04534">
    <property type="entry name" value="ELWxxDGT_rpt"/>
    <property type="match status" value="2"/>
</dbReference>
<feature type="signal peptide" evidence="1">
    <location>
        <begin position="1"/>
        <end position="23"/>
    </location>
</feature>
<gene>
    <name evidence="2" type="ORF">JY572_22305</name>
</gene>
<evidence type="ECO:0000256" key="1">
    <source>
        <dbReference type="SAM" id="SignalP"/>
    </source>
</evidence>
<evidence type="ECO:0000313" key="2">
    <source>
        <dbReference type="EMBL" id="QSQ11153.1"/>
    </source>
</evidence>
<evidence type="ECO:0008006" key="4">
    <source>
        <dbReference type="Google" id="ProtNLM"/>
    </source>
</evidence>
<dbReference type="EMBL" id="CP071091">
    <property type="protein sequence ID" value="QSQ11153.1"/>
    <property type="molecule type" value="Genomic_DNA"/>
</dbReference>
<evidence type="ECO:0000313" key="3">
    <source>
        <dbReference type="Proteomes" id="UP000663090"/>
    </source>
</evidence>
<name>A0ABX7N427_9BACT</name>
<protein>
    <recommendedName>
        <fullName evidence="4">Lipoprotein</fullName>
    </recommendedName>
</protein>
<proteinExistence type="predicted"/>
<sequence length="476" mass="50135">MRFWSCVRVVMVGLLAGCSSSTSTPEPVEEVAFVASGLWDTCSRTAMSLGVTPVEDQPFSPFMAVSGGGMVFGVVDAASGHEPWVSNGGPGSGTRLLKDLFPGPQGSNPRWFTRVGSRVFFAADDPAAGRELFVTDGTVGGTHRVKDIWPGPTGSFPTSLYAYGGLLYFTAGDEDHGRELWRSDGTSNGTTMVVDLVQGVEDSAPDQLTRGGDGALYFLAMESGLFTRLMRMASNLGVTEVFRTTSDPGIQRPLVSVGRKLFFATGGTHGGDPVSLRVTDSGAPSVEVGVFSMVGDRASVDGLFLFSAAQGAGSENMELWRSDGTTVGTVVIEEARAGEMGSHPENFEVLGDRLFFAADDGTHGVEPWESDGTAARTRLFGDLELGAGDSSPSELTAVEDHLFFSADVYGRGEEPWVSNGLRLGTVALTELAPGPASSSPRGFLRAGWSVFFTAADGSGVRRMYALPFRPDGGCPP</sequence>
<dbReference type="Proteomes" id="UP000663090">
    <property type="component" value="Chromosome"/>
</dbReference>
<accession>A0ABX7N427</accession>
<keyword evidence="1" id="KW-0732">Signal</keyword>
<dbReference type="InterPro" id="IPR030916">
    <property type="entry name" value="ELWxxDGT_rpt"/>
</dbReference>
<dbReference type="RefSeq" id="WP_206712913.1">
    <property type="nucleotide sequence ID" value="NZ_CP071091.1"/>
</dbReference>
<keyword evidence="3" id="KW-1185">Reference proteome</keyword>
<reference evidence="2 3" key="1">
    <citation type="submission" date="2021-02" db="EMBL/GenBank/DDBJ databases">
        <title>De Novo genome assembly of isolated myxobacteria.</title>
        <authorList>
            <person name="Stevens D.C."/>
        </authorList>
    </citation>
    <scope>NUCLEOTIDE SEQUENCE [LARGE SCALE GENOMIC DNA]</scope>
    <source>
        <strain evidence="2 3">SCHIC003</strain>
    </source>
</reference>
<feature type="chain" id="PRO_5045580560" description="Lipoprotein" evidence="1">
    <location>
        <begin position="24"/>
        <end position="476"/>
    </location>
</feature>